<dbReference type="PaxDb" id="2903-EOD29925"/>
<dbReference type="AlphaFoldDB" id="A0A0D3K2E0"/>
<feature type="compositionally biased region" description="Low complexity" evidence="1">
    <location>
        <begin position="16"/>
        <end position="28"/>
    </location>
</feature>
<name>A0A0D3K2E0_EMIH1</name>
<sequence length="251" mass="25098">MGAFGRSSRGLLSARAGPSNGANEAGNASAAAGDWPSSLLSLLSSGLRFSAVAVAPSEPPQLSAAVVSDPWCIPDSMSCGLCLREANETDCPAAPDNLERCDEQYASKFPVAGGFCEGSGACGTQKDLNNCMPGAASRPAATSSLPISAASGCLEGSAGRRPNKSPVVSRRASADGILSADEESEGALTPSPSRGGLSPIFFSMPGLGQGPSPVKPAVKPLSRRGSSARLSGMRGMSVGSFFSGDSGGQVN</sequence>
<dbReference type="RefSeq" id="XP_005782354.1">
    <property type="nucleotide sequence ID" value="XM_005782297.1"/>
</dbReference>
<dbReference type="HOGENOM" id="CLU_1108775_0_0_1"/>
<dbReference type="Proteomes" id="UP000013827">
    <property type="component" value="Unassembled WGS sequence"/>
</dbReference>
<protein>
    <submittedName>
        <fullName evidence="2">Uncharacterized protein</fullName>
    </submittedName>
</protein>
<reference evidence="2" key="2">
    <citation type="submission" date="2024-10" db="UniProtKB">
        <authorList>
            <consortium name="EnsemblProtists"/>
        </authorList>
    </citation>
    <scope>IDENTIFICATION</scope>
</reference>
<dbReference type="EnsemblProtists" id="EOD29925">
    <property type="protein sequence ID" value="EOD29925"/>
    <property type="gene ID" value="EMIHUDRAFT_233304"/>
</dbReference>
<dbReference type="KEGG" id="ehx:EMIHUDRAFT_233304"/>
<feature type="region of interest" description="Disordered" evidence="1">
    <location>
        <begin position="155"/>
        <end position="195"/>
    </location>
</feature>
<organism evidence="2 3">
    <name type="scientific">Emiliania huxleyi (strain CCMP1516)</name>
    <dbReference type="NCBI Taxonomy" id="280463"/>
    <lineage>
        <taxon>Eukaryota</taxon>
        <taxon>Haptista</taxon>
        <taxon>Haptophyta</taxon>
        <taxon>Prymnesiophyceae</taxon>
        <taxon>Isochrysidales</taxon>
        <taxon>Noelaerhabdaceae</taxon>
        <taxon>Emiliania</taxon>
    </lineage>
</organism>
<dbReference type="GeneID" id="17275198"/>
<accession>A0A0D3K2E0</accession>
<proteinExistence type="predicted"/>
<evidence type="ECO:0000256" key="1">
    <source>
        <dbReference type="SAM" id="MobiDB-lite"/>
    </source>
</evidence>
<feature type="region of interest" description="Disordered" evidence="1">
    <location>
        <begin position="208"/>
        <end position="251"/>
    </location>
</feature>
<evidence type="ECO:0000313" key="2">
    <source>
        <dbReference type="EnsemblProtists" id="EOD29925"/>
    </source>
</evidence>
<feature type="region of interest" description="Disordered" evidence="1">
    <location>
        <begin position="1"/>
        <end position="28"/>
    </location>
</feature>
<keyword evidence="3" id="KW-1185">Reference proteome</keyword>
<evidence type="ECO:0000313" key="3">
    <source>
        <dbReference type="Proteomes" id="UP000013827"/>
    </source>
</evidence>
<reference evidence="3" key="1">
    <citation type="journal article" date="2013" name="Nature">
        <title>Pan genome of the phytoplankton Emiliania underpins its global distribution.</title>
        <authorList>
            <person name="Read B.A."/>
            <person name="Kegel J."/>
            <person name="Klute M.J."/>
            <person name="Kuo A."/>
            <person name="Lefebvre S.C."/>
            <person name="Maumus F."/>
            <person name="Mayer C."/>
            <person name="Miller J."/>
            <person name="Monier A."/>
            <person name="Salamov A."/>
            <person name="Young J."/>
            <person name="Aguilar M."/>
            <person name="Claverie J.M."/>
            <person name="Frickenhaus S."/>
            <person name="Gonzalez K."/>
            <person name="Herman E.K."/>
            <person name="Lin Y.C."/>
            <person name="Napier J."/>
            <person name="Ogata H."/>
            <person name="Sarno A.F."/>
            <person name="Shmutz J."/>
            <person name="Schroeder D."/>
            <person name="de Vargas C."/>
            <person name="Verret F."/>
            <person name="von Dassow P."/>
            <person name="Valentin K."/>
            <person name="Van de Peer Y."/>
            <person name="Wheeler G."/>
            <person name="Dacks J.B."/>
            <person name="Delwiche C.F."/>
            <person name="Dyhrman S.T."/>
            <person name="Glockner G."/>
            <person name="John U."/>
            <person name="Richards T."/>
            <person name="Worden A.Z."/>
            <person name="Zhang X."/>
            <person name="Grigoriev I.V."/>
            <person name="Allen A.E."/>
            <person name="Bidle K."/>
            <person name="Borodovsky M."/>
            <person name="Bowler C."/>
            <person name="Brownlee C."/>
            <person name="Cock J.M."/>
            <person name="Elias M."/>
            <person name="Gladyshev V.N."/>
            <person name="Groth M."/>
            <person name="Guda C."/>
            <person name="Hadaegh A."/>
            <person name="Iglesias-Rodriguez M.D."/>
            <person name="Jenkins J."/>
            <person name="Jones B.M."/>
            <person name="Lawson T."/>
            <person name="Leese F."/>
            <person name="Lindquist E."/>
            <person name="Lobanov A."/>
            <person name="Lomsadze A."/>
            <person name="Malik S.B."/>
            <person name="Marsh M.E."/>
            <person name="Mackinder L."/>
            <person name="Mock T."/>
            <person name="Mueller-Roeber B."/>
            <person name="Pagarete A."/>
            <person name="Parker M."/>
            <person name="Probert I."/>
            <person name="Quesneville H."/>
            <person name="Raines C."/>
            <person name="Rensing S.A."/>
            <person name="Riano-Pachon D.M."/>
            <person name="Richier S."/>
            <person name="Rokitta S."/>
            <person name="Shiraiwa Y."/>
            <person name="Soanes D.M."/>
            <person name="van der Giezen M."/>
            <person name="Wahlund T.M."/>
            <person name="Williams B."/>
            <person name="Wilson W."/>
            <person name="Wolfe G."/>
            <person name="Wurch L.L."/>
        </authorList>
    </citation>
    <scope>NUCLEOTIDE SEQUENCE</scope>
</reference>
<feature type="compositionally biased region" description="Low complexity" evidence="1">
    <location>
        <begin position="223"/>
        <end position="244"/>
    </location>
</feature>